<dbReference type="EMBL" id="MW084976">
    <property type="protein sequence ID" value="QOV08273.1"/>
    <property type="molecule type" value="Genomic_DNA"/>
</dbReference>
<keyword evidence="2" id="KW-1185">Reference proteome</keyword>
<name>A0A7U3NJS8_9CAUD</name>
<dbReference type="Proteomes" id="UP000594029">
    <property type="component" value="Segment"/>
</dbReference>
<evidence type="ECO:0000313" key="1">
    <source>
        <dbReference type="EMBL" id="QOV08273.1"/>
    </source>
</evidence>
<organism evidence="1 2">
    <name type="scientific">Bacillus phage Kirov</name>
    <dbReference type="NCBI Taxonomy" id="2783539"/>
    <lineage>
        <taxon>Viruses</taxon>
        <taxon>Duplodnaviria</taxon>
        <taxon>Heunggongvirae</taxon>
        <taxon>Uroviricota</taxon>
        <taxon>Caudoviricetes</taxon>
        <taxon>Andregratiavirinae</taxon>
        <taxon>Kirovvirus</taxon>
        <taxon>Kirovvirus kirov</taxon>
    </lineage>
</organism>
<proteinExistence type="predicted"/>
<evidence type="ECO:0000313" key="2">
    <source>
        <dbReference type="Proteomes" id="UP000594029"/>
    </source>
</evidence>
<accession>A0A7U3NJS8</accession>
<gene>
    <name evidence="1" type="ORF">Kirov_74</name>
</gene>
<protein>
    <submittedName>
        <fullName evidence="1">Uncharacterized protein</fullName>
    </submittedName>
</protein>
<sequence length="73" mass="8460">MFNPWKHTIQVTDPTKTGLVKKVIEKEKRGWECVKPLHTVGVRKGSYVDRYKQTHVFDMVEFAVVMKKIGSVV</sequence>
<reference evidence="1 2" key="1">
    <citation type="submission" date="2020-10" db="EMBL/GenBank/DDBJ databases">
        <authorList>
            <person name="Kazantseva O.A."/>
            <person name="Piligrimova E.G."/>
            <person name="Shadrin A.M."/>
        </authorList>
    </citation>
    <scope>NUCLEOTIDE SEQUENCE [LARGE SCALE GENOMIC DNA]</scope>
</reference>